<dbReference type="PANTHER" id="PTHR11533:SF294">
    <property type="entry name" value="THYROTROPIN-RELEASING HORMONE-DEGRADING ECTOENZYME"/>
    <property type="match status" value="1"/>
</dbReference>
<dbReference type="Proteomes" id="UP001381693">
    <property type="component" value="Unassembled WGS sequence"/>
</dbReference>
<dbReference type="AlphaFoldDB" id="A0AAN8X970"/>
<evidence type="ECO:0008006" key="5">
    <source>
        <dbReference type="Google" id="ProtNLM"/>
    </source>
</evidence>
<dbReference type="PANTHER" id="PTHR11533">
    <property type="entry name" value="PROTEASE M1 ZINC METALLOPROTEASE"/>
    <property type="match status" value="1"/>
</dbReference>
<organism evidence="3 4">
    <name type="scientific">Halocaridina rubra</name>
    <name type="common">Hawaiian red shrimp</name>
    <dbReference type="NCBI Taxonomy" id="373956"/>
    <lineage>
        <taxon>Eukaryota</taxon>
        <taxon>Metazoa</taxon>
        <taxon>Ecdysozoa</taxon>
        <taxon>Arthropoda</taxon>
        <taxon>Crustacea</taxon>
        <taxon>Multicrustacea</taxon>
        <taxon>Malacostraca</taxon>
        <taxon>Eumalacostraca</taxon>
        <taxon>Eucarida</taxon>
        <taxon>Decapoda</taxon>
        <taxon>Pleocyemata</taxon>
        <taxon>Caridea</taxon>
        <taxon>Atyoidea</taxon>
        <taxon>Atyidae</taxon>
        <taxon>Halocaridina</taxon>
    </lineage>
</organism>
<evidence type="ECO:0000313" key="4">
    <source>
        <dbReference type="Proteomes" id="UP001381693"/>
    </source>
</evidence>
<sequence length="192" mass="22137">MDLDRQFLSAHLETPVIENVKYRYSMYYTTELGHHPQGFFSFKYSDANGAERRSAATAFQPTYARRAFPCFDEPALKATFNISLARQTNMTAISNMPLRSTKRMTKWPVQYVMRGTILKSDFQCLQADTNKIWARKEVLHEAKYALDITSSVCKFFEEYFNISYPLPKLDVIALPSSNMMAFEAWGTIIGYS</sequence>
<proteinExistence type="predicted"/>
<feature type="domain" description="Peptidase M1 membrane alanine aminopeptidase" evidence="1">
    <location>
        <begin position="144"/>
        <end position="189"/>
    </location>
</feature>
<dbReference type="InterPro" id="IPR042097">
    <property type="entry name" value="Aminopeptidase_N-like_N_sf"/>
</dbReference>
<dbReference type="GO" id="GO:0016020">
    <property type="term" value="C:membrane"/>
    <property type="evidence" value="ECO:0007669"/>
    <property type="project" value="TreeGrafter"/>
</dbReference>
<dbReference type="GO" id="GO:0042277">
    <property type="term" value="F:peptide binding"/>
    <property type="evidence" value="ECO:0007669"/>
    <property type="project" value="TreeGrafter"/>
</dbReference>
<dbReference type="SUPFAM" id="SSF63737">
    <property type="entry name" value="Leukotriene A4 hydrolase N-terminal domain"/>
    <property type="match status" value="1"/>
</dbReference>
<name>A0AAN8X970_HALRR</name>
<dbReference type="Gene3D" id="2.60.40.1730">
    <property type="entry name" value="tricorn interacting facor f3 domain"/>
    <property type="match status" value="1"/>
</dbReference>
<evidence type="ECO:0000259" key="2">
    <source>
        <dbReference type="Pfam" id="PF17900"/>
    </source>
</evidence>
<accession>A0AAN8X970</accession>
<dbReference type="Pfam" id="PF01433">
    <property type="entry name" value="Peptidase_M1"/>
    <property type="match status" value="1"/>
</dbReference>
<dbReference type="Pfam" id="PF17900">
    <property type="entry name" value="Peptidase_M1_N"/>
    <property type="match status" value="1"/>
</dbReference>
<protein>
    <recommendedName>
        <fullName evidence="5">Peptidase M1 membrane alanine aminopeptidase domain-containing protein</fullName>
    </recommendedName>
</protein>
<dbReference type="GO" id="GO:0006508">
    <property type="term" value="P:proteolysis"/>
    <property type="evidence" value="ECO:0007669"/>
    <property type="project" value="TreeGrafter"/>
</dbReference>
<dbReference type="InterPro" id="IPR045357">
    <property type="entry name" value="Aminopeptidase_N-like_N"/>
</dbReference>
<dbReference type="Gene3D" id="3.30.2010.30">
    <property type="match status" value="1"/>
</dbReference>
<gene>
    <name evidence="3" type="ORF">SK128_014549</name>
</gene>
<reference evidence="3 4" key="1">
    <citation type="submission" date="2023-11" db="EMBL/GenBank/DDBJ databases">
        <title>Halocaridina rubra genome assembly.</title>
        <authorList>
            <person name="Smith C."/>
        </authorList>
    </citation>
    <scope>NUCLEOTIDE SEQUENCE [LARGE SCALE GENOMIC DNA]</scope>
    <source>
        <strain evidence="3">EP-1</strain>
        <tissue evidence="3">Whole</tissue>
    </source>
</reference>
<evidence type="ECO:0000313" key="3">
    <source>
        <dbReference type="EMBL" id="KAK7075269.1"/>
    </source>
</evidence>
<dbReference type="InterPro" id="IPR014782">
    <property type="entry name" value="Peptidase_M1_dom"/>
</dbReference>
<comment type="caution">
    <text evidence="3">The sequence shown here is derived from an EMBL/GenBank/DDBJ whole genome shotgun (WGS) entry which is preliminary data.</text>
</comment>
<feature type="domain" description="Aminopeptidase N-like N-terminal" evidence="2">
    <location>
        <begin position="6"/>
        <end position="105"/>
    </location>
</feature>
<dbReference type="GO" id="GO:0008270">
    <property type="term" value="F:zinc ion binding"/>
    <property type="evidence" value="ECO:0007669"/>
    <property type="project" value="InterPro"/>
</dbReference>
<dbReference type="EMBL" id="JAXCGZ010011335">
    <property type="protein sequence ID" value="KAK7075269.1"/>
    <property type="molecule type" value="Genomic_DNA"/>
</dbReference>
<keyword evidence="4" id="KW-1185">Reference proteome</keyword>
<evidence type="ECO:0000259" key="1">
    <source>
        <dbReference type="Pfam" id="PF01433"/>
    </source>
</evidence>
<dbReference type="InterPro" id="IPR050344">
    <property type="entry name" value="Peptidase_M1_aminopeptidases"/>
</dbReference>
<dbReference type="GO" id="GO:0070006">
    <property type="term" value="F:metalloaminopeptidase activity"/>
    <property type="evidence" value="ECO:0007669"/>
    <property type="project" value="TreeGrafter"/>
</dbReference>
<dbReference type="SUPFAM" id="SSF55486">
    <property type="entry name" value="Metalloproteases ('zincins'), catalytic domain"/>
    <property type="match status" value="1"/>
</dbReference>
<dbReference type="GO" id="GO:0043171">
    <property type="term" value="P:peptide catabolic process"/>
    <property type="evidence" value="ECO:0007669"/>
    <property type="project" value="TreeGrafter"/>
</dbReference>
<dbReference type="GO" id="GO:0005615">
    <property type="term" value="C:extracellular space"/>
    <property type="evidence" value="ECO:0007669"/>
    <property type="project" value="TreeGrafter"/>
</dbReference>
<dbReference type="GO" id="GO:0005737">
    <property type="term" value="C:cytoplasm"/>
    <property type="evidence" value="ECO:0007669"/>
    <property type="project" value="TreeGrafter"/>
</dbReference>